<dbReference type="CDD" id="cd04762">
    <property type="entry name" value="HTH_MerR-trunc"/>
    <property type="match status" value="1"/>
</dbReference>
<dbReference type="InterPro" id="IPR036594">
    <property type="entry name" value="Meth_synthase_dom"/>
</dbReference>
<keyword evidence="3" id="KW-1185">Reference proteome</keyword>
<evidence type="ECO:0000313" key="2">
    <source>
        <dbReference type="EMBL" id="TWU30434.1"/>
    </source>
</evidence>
<feature type="domain" description="B12-binding" evidence="1">
    <location>
        <begin position="277"/>
        <end position="406"/>
    </location>
</feature>
<dbReference type="Gene3D" id="3.40.50.280">
    <property type="entry name" value="Cobalamin-binding domain"/>
    <property type="match status" value="1"/>
</dbReference>
<dbReference type="Pfam" id="PF12728">
    <property type="entry name" value="HTH_17"/>
    <property type="match status" value="1"/>
</dbReference>
<dbReference type="InterPro" id="IPR009061">
    <property type="entry name" value="DNA-bd_dom_put_sf"/>
</dbReference>
<dbReference type="PROSITE" id="PS51332">
    <property type="entry name" value="B12_BINDING"/>
    <property type="match status" value="1"/>
</dbReference>
<dbReference type="Gene3D" id="1.10.1240.10">
    <property type="entry name" value="Methionine synthase domain"/>
    <property type="match status" value="1"/>
</dbReference>
<evidence type="ECO:0000259" key="1">
    <source>
        <dbReference type="PROSITE" id="PS51332"/>
    </source>
</evidence>
<dbReference type="GO" id="GO:0031419">
    <property type="term" value="F:cobalamin binding"/>
    <property type="evidence" value="ECO:0007669"/>
    <property type="project" value="InterPro"/>
</dbReference>
<evidence type="ECO:0000313" key="3">
    <source>
        <dbReference type="Proteomes" id="UP000318437"/>
    </source>
</evidence>
<dbReference type="EMBL" id="SJPS01000001">
    <property type="protein sequence ID" value="TWU30434.1"/>
    <property type="molecule type" value="Genomic_DNA"/>
</dbReference>
<dbReference type="GO" id="GO:0046872">
    <property type="term" value="F:metal ion binding"/>
    <property type="evidence" value="ECO:0007669"/>
    <property type="project" value="InterPro"/>
</dbReference>
<reference evidence="2 3" key="1">
    <citation type="submission" date="2019-02" db="EMBL/GenBank/DDBJ databases">
        <title>Deep-cultivation of Planctomycetes and their phenomic and genomic characterization uncovers novel biology.</title>
        <authorList>
            <person name="Wiegand S."/>
            <person name="Jogler M."/>
            <person name="Boedeker C."/>
            <person name="Pinto D."/>
            <person name="Vollmers J."/>
            <person name="Rivas-Marin E."/>
            <person name="Kohn T."/>
            <person name="Peeters S.H."/>
            <person name="Heuer A."/>
            <person name="Rast P."/>
            <person name="Oberbeckmann S."/>
            <person name="Bunk B."/>
            <person name="Jeske O."/>
            <person name="Meyerdierks A."/>
            <person name="Storesund J.E."/>
            <person name="Kallscheuer N."/>
            <person name="Luecker S."/>
            <person name="Lage O.M."/>
            <person name="Pohl T."/>
            <person name="Merkel B.J."/>
            <person name="Hornburger P."/>
            <person name="Mueller R.-W."/>
            <person name="Bruemmer F."/>
            <person name="Labrenz M."/>
            <person name="Spormann A.M."/>
            <person name="Op Den Camp H."/>
            <person name="Overmann J."/>
            <person name="Amann R."/>
            <person name="Jetten M.S.M."/>
            <person name="Mascher T."/>
            <person name="Medema M.H."/>
            <person name="Devos D.P."/>
            <person name="Kaster A.-K."/>
            <person name="Ovreas L."/>
            <person name="Rohde M."/>
            <person name="Galperin M.Y."/>
            <person name="Jogler C."/>
        </authorList>
    </citation>
    <scope>NUCLEOTIDE SEQUENCE [LARGE SCALE GENOMIC DNA]</scope>
    <source>
        <strain evidence="2 3">Pla144</strain>
    </source>
</reference>
<dbReference type="SUPFAM" id="SSF52242">
    <property type="entry name" value="Cobalamin (vitamin B12)-binding domain"/>
    <property type="match status" value="1"/>
</dbReference>
<dbReference type="Pfam" id="PF02607">
    <property type="entry name" value="B12-binding_2"/>
    <property type="match status" value="1"/>
</dbReference>
<comment type="caution">
    <text evidence="2">The sequence shown here is derived from an EMBL/GenBank/DDBJ whole genome shotgun (WGS) entry which is preliminary data.</text>
</comment>
<sequence>MRIIRPGGHHPDGHCGFKQSEVLIKSNQTCQARSKFGQIVLLDLYRNALVTSTGNRPNRPKILAFPGEITCSCAFKYGVFFVMLNWTRSSHRSIFHPNRSFCPASSRCPRSVSLTKLVTPKQVAQAIGVSESSLKRWCDKGLLATIRTAGGHRRLALDEVFQFLRRSEQELVRPELLGLPSNTGRGEIVLTRAREQIRDALVAGDEDKCRRIVLDLYLAGQTVCEICDRVLAEAFHEIGDHWECGEVSVYRERRACEIGSRLLHELRSSMPSPSADAPQAIGGTMHSDPYRLPTAMIEVVLRELGWQATSLGAELPTSTFVEALNDTKPKLLWLTVSSIETPAKFVEEYAEIHRVADEVGAVVVVGGRALNSEIRQQMVYSAFCDNLRHLATFVDTLQAGVGQQKN</sequence>
<dbReference type="AlphaFoldDB" id="A0A5C6D3I7"/>
<organism evidence="2 3">
    <name type="scientific">Bythopirellula polymerisocia</name>
    <dbReference type="NCBI Taxonomy" id="2528003"/>
    <lineage>
        <taxon>Bacteria</taxon>
        <taxon>Pseudomonadati</taxon>
        <taxon>Planctomycetota</taxon>
        <taxon>Planctomycetia</taxon>
        <taxon>Pirellulales</taxon>
        <taxon>Lacipirellulaceae</taxon>
        <taxon>Bythopirellula</taxon>
    </lineage>
</organism>
<name>A0A5C6D3I7_9BACT</name>
<accession>A0A5C6D3I7</accession>
<dbReference type="InterPro" id="IPR036724">
    <property type="entry name" value="Cobalamin-bd_sf"/>
</dbReference>
<protein>
    <submittedName>
        <fullName evidence="2">MerR family regulatory protein</fullName>
    </submittedName>
</protein>
<dbReference type="Gene3D" id="1.10.1660.10">
    <property type="match status" value="1"/>
</dbReference>
<gene>
    <name evidence="2" type="ORF">Pla144_12200</name>
</gene>
<dbReference type="SUPFAM" id="SSF46955">
    <property type="entry name" value="Putative DNA-binding domain"/>
    <property type="match status" value="1"/>
</dbReference>
<dbReference type="Proteomes" id="UP000318437">
    <property type="component" value="Unassembled WGS sequence"/>
</dbReference>
<dbReference type="InterPro" id="IPR003759">
    <property type="entry name" value="Cbl-bd_cap"/>
</dbReference>
<proteinExistence type="predicted"/>
<dbReference type="InterPro" id="IPR006158">
    <property type="entry name" value="Cobalamin-bd"/>
</dbReference>
<dbReference type="InterPro" id="IPR041657">
    <property type="entry name" value="HTH_17"/>
</dbReference>